<organism evidence="1 2">
    <name type="scientific">Thermothielavioides terrestris</name>
    <dbReference type="NCBI Taxonomy" id="2587410"/>
    <lineage>
        <taxon>Eukaryota</taxon>
        <taxon>Fungi</taxon>
        <taxon>Dikarya</taxon>
        <taxon>Ascomycota</taxon>
        <taxon>Pezizomycotina</taxon>
        <taxon>Sordariomycetes</taxon>
        <taxon>Sordariomycetidae</taxon>
        <taxon>Sordariales</taxon>
        <taxon>Chaetomiaceae</taxon>
        <taxon>Thermothielavioides</taxon>
    </lineage>
</organism>
<protein>
    <submittedName>
        <fullName evidence="1">5dcada8f-1b0c-449f-9ca1-b8e103be9cff</fullName>
    </submittedName>
</protein>
<reference evidence="1 2" key="1">
    <citation type="submission" date="2018-04" db="EMBL/GenBank/DDBJ databases">
        <authorList>
            <person name="Huttner S."/>
            <person name="Dainat J."/>
        </authorList>
    </citation>
    <scope>NUCLEOTIDE SEQUENCE [LARGE SCALE GENOMIC DNA]</scope>
</reference>
<name>A0A446BKK2_9PEZI</name>
<proteinExistence type="predicted"/>
<gene>
    <name evidence="1" type="ORF">TT172_LOCUS5438</name>
</gene>
<accession>A0A446BKK2</accession>
<evidence type="ECO:0000313" key="1">
    <source>
        <dbReference type="EMBL" id="SPQ23019.1"/>
    </source>
</evidence>
<dbReference type="Proteomes" id="UP000289323">
    <property type="component" value="Unassembled WGS sequence"/>
</dbReference>
<dbReference type="EMBL" id="OUUZ01000009">
    <property type="protein sequence ID" value="SPQ23019.1"/>
    <property type="molecule type" value="Genomic_DNA"/>
</dbReference>
<sequence length="230" mass="26410">MASQTRTLKQVLDSLSGLRLPSGRLFERDGDSLLVARRMLRLPGAGDPYQFLDKVVVHDKCLELMENCHIQRDLMYNSGRMEDVFWERVQASTSWAGQVPRHIIRTLALKLTQAAWAHHKNPKSDITGEPDGYCKLAIAALRFANDIFVYEDFLWEDEGDPARLNFQEFRGPVYLPNGRLHVDSDGKAYTQPVFPLASLRHRPGLRPRGLSSNYRLTSEDPEWFESLRRV</sequence>
<dbReference type="AlphaFoldDB" id="A0A446BKK2"/>
<evidence type="ECO:0000313" key="2">
    <source>
        <dbReference type="Proteomes" id="UP000289323"/>
    </source>
</evidence>